<dbReference type="AlphaFoldDB" id="A0A9P5NBD9"/>
<evidence type="ECO:0000313" key="2">
    <source>
        <dbReference type="Proteomes" id="UP000724874"/>
    </source>
</evidence>
<sequence>MDISVDGGLRNDPGSPIELRYLEKLSIREWGDNFSALFPLIHAPLLTQLEYRKRGMGPISSTIIPLLDQAHIHTLITDGQLFETIHFLELLRHTPHLRSVIFKPSCFDDRPCTISMEELLCALTTADDDLAMAYIPELEEFECHVWNDLSTSTLVKFIMNRQTTFTSQKLRSVVVTFPGPRKDISELEGVLPSIVMGEVTVKIRYTSGSQLQDFGSPLGSIQNTLSSHPF</sequence>
<organism evidence="1 2">
    <name type="scientific">Gymnopilus junonius</name>
    <name type="common">Spectacular rustgill mushroom</name>
    <name type="synonym">Gymnopilus spectabilis subsp. junonius</name>
    <dbReference type="NCBI Taxonomy" id="109634"/>
    <lineage>
        <taxon>Eukaryota</taxon>
        <taxon>Fungi</taxon>
        <taxon>Dikarya</taxon>
        <taxon>Basidiomycota</taxon>
        <taxon>Agaricomycotina</taxon>
        <taxon>Agaricomycetes</taxon>
        <taxon>Agaricomycetidae</taxon>
        <taxon>Agaricales</taxon>
        <taxon>Agaricineae</taxon>
        <taxon>Hymenogastraceae</taxon>
        <taxon>Gymnopilus</taxon>
    </lineage>
</organism>
<reference evidence="1" key="1">
    <citation type="submission" date="2020-11" db="EMBL/GenBank/DDBJ databases">
        <authorList>
            <consortium name="DOE Joint Genome Institute"/>
            <person name="Ahrendt S."/>
            <person name="Riley R."/>
            <person name="Andreopoulos W."/>
            <person name="LaButti K."/>
            <person name="Pangilinan J."/>
            <person name="Ruiz-duenas F.J."/>
            <person name="Barrasa J.M."/>
            <person name="Sanchez-Garcia M."/>
            <person name="Camarero S."/>
            <person name="Miyauchi S."/>
            <person name="Serrano A."/>
            <person name="Linde D."/>
            <person name="Babiker R."/>
            <person name="Drula E."/>
            <person name="Ayuso-Fernandez I."/>
            <person name="Pacheco R."/>
            <person name="Padilla G."/>
            <person name="Ferreira P."/>
            <person name="Barriuso J."/>
            <person name="Kellner H."/>
            <person name="Castanera R."/>
            <person name="Alfaro M."/>
            <person name="Ramirez L."/>
            <person name="Pisabarro A.G."/>
            <person name="Kuo A."/>
            <person name="Tritt A."/>
            <person name="Lipzen A."/>
            <person name="He G."/>
            <person name="Yan M."/>
            <person name="Ng V."/>
            <person name="Cullen D."/>
            <person name="Martin F."/>
            <person name="Rosso M.-N."/>
            <person name="Henrissat B."/>
            <person name="Hibbett D."/>
            <person name="Martinez A.T."/>
            <person name="Grigoriev I.V."/>
        </authorList>
    </citation>
    <scope>NUCLEOTIDE SEQUENCE</scope>
    <source>
        <strain evidence="1">AH 44721</strain>
    </source>
</reference>
<name>A0A9P5NBD9_GYMJU</name>
<comment type="caution">
    <text evidence="1">The sequence shown here is derived from an EMBL/GenBank/DDBJ whole genome shotgun (WGS) entry which is preliminary data.</text>
</comment>
<dbReference type="EMBL" id="JADNYJ010000233">
    <property type="protein sequence ID" value="KAF8873601.1"/>
    <property type="molecule type" value="Genomic_DNA"/>
</dbReference>
<accession>A0A9P5NBD9</accession>
<keyword evidence="2" id="KW-1185">Reference proteome</keyword>
<dbReference type="Proteomes" id="UP000724874">
    <property type="component" value="Unassembled WGS sequence"/>
</dbReference>
<protein>
    <submittedName>
        <fullName evidence="1">Uncharacterized protein</fullName>
    </submittedName>
</protein>
<proteinExistence type="predicted"/>
<evidence type="ECO:0000313" key="1">
    <source>
        <dbReference type="EMBL" id="KAF8873601.1"/>
    </source>
</evidence>
<gene>
    <name evidence="1" type="ORF">CPB84DRAFT_1798259</name>
</gene>